<dbReference type="InterPro" id="IPR009001">
    <property type="entry name" value="Transl_elong_EF1A/Init_IF2_C"/>
</dbReference>
<evidence type="ECO:0000256" key="12">
    <source>
        <dbReference type="ARBA" id="ARBA00074866"/>
    </source>
</evidence>
<dbReference type="Pfam" id="PF03144">
    <property type="entry name" value="GTP_EFTU_D2"/>
    <property type="match status" value="1"/>
</dbReference>
<dbReference type="GO" id="GO:0005525">
    <property type="term" value="F:GTP binding"/>
    <property type="evidence" value="ECO:0007669"/>
    <property type="project" value="UniProtKB-KW"/>
</dbReference>
<keyword evidence="14" id="KW-0472">Membrane</keyword>
<feature type="transmembrane region" description="Helical" evidence="14">
    <location>
        <begin position="841"/>
        <end position="864"/>
    </location>
</feature>
<protein>
    <recommendedName>
        <fullName evidence="12">Elongation factor 1 alpha-like protein</fullName>
    </recommendedName>
</protein>
<dbReference type="FunFam" id="2.40.30.10:FF:000020">
    <property type="entry name" value="Translation elongation factor EF-1"/>
    <property type="match status" value="1"/>
</dbReference>
<dbReference type="PROSITE" id="PS51722">
    <property type="entry name" value="G_TR_2"/>
    <property type="match status" value="1"/>
</dbReference>
<dbReference type="AlphaFoldDB" id="F2T233"/>
<dbReference type="CDD" id="cd16267">
    <property type="entry name" value="HBS1-like_II"/>
    <property type="match status" value="1"/>
</dbReference>
<keyword evidence="14" id="KW-0812">Transmembrane</keyword>
<dbReference type="Pfam" id="PF00009">
    <property type="entry name" value="GTP_EFTU"/>
    <property type="match status" value="1"/>
</dbReference>
<sequence>MSRSRVKNIAYDDDDFGSASHDNGADYDNDDDDNNNNNNNHGGNDMTPEDREQMQLGTIQVREQLDADSPLVPASDAEIWEALWYYYYDVEKAVGWLRKKYAPKTPKKEKPQAKVKGTAPSLSPYPITSCPESFSAADFFKDSPWLDIPAHRKADILVEHLYPRLGLLGGAQETSGKVSKLAALAARKRKDNEKKAAAAADSEASSMVSDDQRKSPISLLDRLAVGGKSQGTLSARTARLPLRSGKGALNRSPKQPLPTSPDLPGMLESATPPDALPNGKRKAAPALSADSTEREEERPSKLPNLRAEPSAFAMVLVGAREVGGGEDHDDVPIRKPISHNIDVMRFFGQSLINAFDFSEPSPDDVVMKAREPAKGNKNKTKRTAASKSSPSKPDDVTDAVGQLSVQETVKVKSKNIDVLAEYSKSDKKKAANFVVIGHVDAGKSTLMGRLLYELKAVDQRTIDKYKKDADKMGKGSFALAWVLDQGSEERARGVTIDIATNQFATENTNFTILDAPGHRDFVPNMIAGASQADFAVLVLDATTGNFESGLRGQTKEHALLARSMGVQKIVVAVNKMDAAEWSQGRFDEIQQQISSFLTTAGFQEKNISFVPCSGLRGDNVAQRAQDKNASWYTGRTLIEELDTSEPYTYALDKPLRMTIADVFRGGVQNPLSISGRLDAGHLQVGDQLVTMPSGEKCTIRSLEVDQTPSDWCVAGQNVTLHLTDIDPIHLRIGDILCSPSAPVKNITSFTAKVLAFDHLTPMHIDVHRGRLHVPGRISRLVALLDKGSGMAVKKRPKIVGPGSVARVVVEMEAAIPLEAPGRVVLRAGGRRLRRGCWSEVFSLYAAVVFLSIYMDMIEVGYIMIYRHFAG</sequence>
<dbReference type="CDD" id="cd01883">
    <property type="entry name" value="EF1_alpha"/>
    <property type="match status" value="1"/>
</dbReference>
<dbReference type="Pfam" id="PF08938">
    <property type="entry name" value="HBS1_N"/>
    <property type="match status" value="1"/>
</dbReference>
<evidence type="ECO:0000256" key="2">
    <source>
        <dbReference type="ARBA" id="ARBA00007249"/>
    </source>
</evidence>
<dbReference type="GO" id="GO:0003924">
    <property type="term" value="F:GTPase activity"/>
    <property type="evidence" value="ECO:0007669"/>
    <property type="project" value="InterPro"/>
</dbReference>
<dbReference type="Proteomes" id="UP000007802">
    <property type="component" value="Unassembled WGS sequence"/>
</dbReference>
<dbReference type="InterPro" id="IPR027417">
    <property type="entry name" value="P-loop_NTPase"/>
</dbReference>
<comment type="catalytic activity">
    <reaction evidence="10">
        <text>GTP + H2O = GDP + phosphate + H(+)</text>
        <dbReference type="Rhea" id="RHEA:19669"/>
        <dbReference type="ChEBI" id="CHEBI:15377"/>
        <dbReference type="ChEBI" id="CHEBI:15378"/>
        <dbReference type="ChEBI" id="CHEBI:37565"/>
        <dbReference type="ChEBI" id="CHEBI:43474"/>
        <dbReference type="ChEBI" id="CHEBI:58189"/>
    </reaction>
    <physiologicalReaction direction="left-to-right" evidence="10">
        <dbReference type="Rhea" id="RHEA:19670"/>
    </physiologicalReaction>
</comment>
<evidence type="ECO:0000256" key="7">
    <source>
        <dbReference type="ARBA" id="ARBA00022917"/>
    </source>
</evidence>
<organism evidence="16">
    <name type="scientific">Ajellomyces dermatitidis (strain ATCC 18188 / CBS 674.68)</name>
    <name type="common">Blastomyces dermatitidis</name>
    <dbReference type="NCBI Taxonomy" id="653446"/>
    <lineage>
        <taxon>Eukaryota</taxon>
        <taxon>Fungi</taxon>
        <taxon>Dikarya</taxon>
        <taxon>Ascomycota</taxon>
        <taxon>Pezizomycotina</taxon>
        <taxon>Eurotiomycetes</taxon>
        <taxon>Eurotiomycetidae</taxon>
        <taxon>Onygenales</taxon>
        <taxon>Ajellomycetaceae</taxon>
        <taxon>Blastomyces</taxon>
    </lineage>
</organism>
<feature type="region of interest" description="Disordered" evidence="13">
    <location>
        <begin position="228"/>
        <end position="306"/>
    </location>
</feature>
<name>F2T233_AJEDA</name>
<feature type="region of interest" description="Disordered" evidence="13">
    <location>
        <begin position="370"/>
        <end position="399"/>
    </location>
</feature>
<keyword evidence="16" id="KW-0251">Elongation factor</keyword>
<dbReference type="PRINTS" id="PR00315">
    <property type="entry name" value="ELONGATNFCT"/>
</dbReference>
<evidence type="ECO:0000256" key="1">
    <source>
        <dbReference type="ARBA" id="ARBA00004496"/>
    </source>
</evidence>
<evidence type="ECO:0000256" key="5">
    <source>
        <dbReference type="ARBA" id="ARBA00022801"/>
    </source>
</evidence>
<keyword evidence="9" id="KW-0342">GTP-binding</keyword>
<dbReference type="OrthoDB" id="342024at2759"/>
<keyword evidence="3" id="KW-0963">Cytoplasm</keyword>
<dbReference type="InterPro" id="IPR050100">
    <property type="entry name" value="TRAFAC_GTPase_members"/>
</dbReference>
<evidence type="ECO:0000256" key="13">
    <source>
        <dbReference type="SAM" id="MobiDB-lite"/>
    </source>
</evidence>
<dbReference type="EMBL" id="GG749407">
    <property type="protein sequence ID" value="EGE77517.1"/>
    <property type="molecule type" value="Genomic_DNA"/>
</dbReference>
<dbReference type="GO" id="GO:0006417">
    <property type="term" value="P:regulation of translation"/>
    <property type="evidence" value="ECO:0007669"/>
    <property type="project" value="UniProtKB-KW"/>
</dbReference>
<feature type="region of interest" description="Disordered" evidence="13">
    <location>
        <begin position="187"/>
        <end position="213"/>
    </location>
</feature>
<dbReference type="SUPFAM" id="SSF52540">
    <property type="entry name" value="P-loop containing nucleoside triphosphate hydrolases"/>
    <property type="match status" value="1"/>
</dbReference>
<dbReference type="SUPFAM" id="SSF50465">
    <property type="entry name" value="EF-Tu/eEF-1alpha/eIF2-gamma C-terminal domain"/>
    <property type="match status" value="1"/>
</dbReference>
<feature type="region of interest" description="Disordered" evidence="13">
    <location>
        <begin position="1"/>
        <end position="55"/>
    </location>
</feature>
<gene>
    <name evidence="16" type="ORF">BDDG_00454</name>
</gene>
<reference evidence="16" key="1">
    <citation type="submission" date="2010-03" db="EMBL/GenBank/DDBJ databases">
        <title>Annotation of Blastomyces dermatitidis strain ATCC 18188.</title>
        <authorList>
            <consortium name="The Broad Institute Genome Sequencing Platform"/>
            <consortium name="Broad Institute Genome Sequencing Center for Infectious Disease."/>
            <person name="Cuomo C."/>
            <person name="Klein B."/>
            <person name="Sullivan T."/>
            <person name="Heitman J."/>
            <person name="Young S."/>
            <person name="Zeng Q."/>
            <person name="Gargeya S."/>
            <person name="Alvarado L."/>
            <person name="Berlin A.M."/>
            <person name="Chapman S.B."/>
            <person name="Chen Z."/>
            <person name="Freedman E."/>
            <person name="Gellesch M."/>
            <person name="Goldberg J."/>
            <person name="Griggs A."/>
            <person name="Gujja S."/>
            <person name="Heilman E."/>
            <person name="Heiman D."/>
            <person name="Howarth C."/>
            <person name="Mehta T."/>
            <person name="Neiman D."/>
            <person name="Pearson M."/>
            <person name="Roberts A."/>
            <person name="Saif S."/>
            <person name="Shea T."/>
            <person name="Shenoy N."/>
            <person name="Sisk P."/>
            <person name="Stolte C."/>
            <person name="Sykes S."/>
            <person name="White J."/>
            <person name="Yandava C."/>
            <person name="Haas B."/>
            <person name="Nusbaum C."/>
            <person name="Birren B."/>
        </authorList>
    </citation>
    <scope>NUCLEOTIDE SEQUENCE [LARGE SCALE GENOMIC DNA]</scope>
    <source>
        <strain evidence="16">ATCC 18188</strain>
    </source>
</reference>
<dbReference type="InterPro" id="IPR015033">
    <property type="entry name" value="HBS1-like_N"/>
</dbReference>
<dbReference type="PROSITE" id="PS00301">
    <property type="entry name" value="G_TR_1"/>
    <property type="match status" value="1"/>
</dbReference>
<dbReference type="GO" id="GO:0003746">
    <property type="term" value="F:translation elongation factor activity"/>
    <property type="evidence" value="ECO:0007669"/>
    <property type="project" value="UniProtKB-KW"/>
</dbReference>
<comment type="subcellular location">
    <subcellularLocation>
        <location evidence="1">Cytoplasm</location>
    </subcellularLocation>
</comment>
<evidence type="ECO:0000313" key="16">
    <source>
        <dbReference type="EMBL" id="EGE77517.1"/>
    </source>
</evidence>
<feature type="domain" description="Tr-type G" evidence="15">
    <location>
        <begin position="428"/>
        <end position="655"/>
    </location>
</feature>
<evidence type="ECO:0000256" key="6">
    <source>
        <dbReference type="ARBA" id="ARBA00022845"/>
    </source>
</evidence>
<accession>F2T233</accession>
<dbReference type="FunFam" id="3.40.50.300:FF:000204">
    <property type="entry name" value="Translation elongation factor Tu"/>
    <property type="match status" value="1"/>
</dbReference>
<feature type="compositionally biased region" description="Acidic residues" evidence="13">
    <location>
        <begin position="25"/>
        <end position="34"/>
    </location>
</feature>
<evidence type="ECO:0000256" key="11">
    <source>
        <dbReference type="ARBA" id="ARBA00063537"/>
    </source>
</evidence>
<dbReference type="GO" id="GO:1990533">
    <property type="term" value="C:Dom34-Hbs1 complex"/>
    <property type="evidence" value="ECO:0007669"/>
    <property type="project" value="UniProtKB-ARBA"/>
</dbReference>
<evidence type="ECO:0000256" key="8">
    <source>
        <dbReference type="ARBA" id="ARBA00023128"/>
    </source>
</evidence>
<dbReference type="GO" id="GO:0002184">
    <property type="term" value="P:cytoplasmic translational termination"/>
    <property type="evidence" value="ECO:0007669"/>
    <property type="project" value="UniProtKB-ARBA"/>
</dbReference>
<keyword evidence="4" id="KW-0547">Nucleotide-binding</keyword>
<dbReference type="HOGENOM" id="CLU_007265_3_2_1"/>
<dbReference type="InterPro" id="IPR000795">
    <property type="entry name" value="T_Tr_GTP-bd_dom"/>
</dbReference>
<dbReference type="GO" id="GO:0005829">
    <property type="term" value="C:cytosol"/>
    <property type="evidence" value="ECO:0007669"/>
    <property type="project" value="GOC"/>
</dbReference>
<dbReference type="InterPro" id="IPR031157">
    <property type="entry name" value="G_TR_CS"/>
</dbReference>
<dbReference type="Gene3D" id="3.40.50.300">
    <property type="entry name" value="P-loop containing nucleotide triphosphate hydrolases"/>
    <property type="match status" value="1"/>
</dbReference>
<evidence type="ECO:0000259" key="15">
    <source>
        <dbReference type="PROSITE" id="PS51722"/>
    </source>
</evidence>
<feature type="compositionally biased region" description="Low complexity" evidence="13">
    <location>
        <begin position="35"/>
        <end position="45"/>
    </location>
</feature>
<evidence type="ECO:0000256" key="14">
    <source>
        <dbReference type="SAM" id="Phobius"/>
    </source>
</evidence>
<dbReference type="NCBIfam" id="TIGR00231">
    <property type="entry name" value="small_GTP"/>
    <property type="match status" value="1"/>
</dbReference>
<proteinExistence type="inferred from homology"/>
<evidence type="ECO:0000256" key="10">
    <source>
        <dbReference type="ARBA" id="ARBA00049117"/>
    </source>
</evidence>
<evidence type="ECO:0000256" key="3">
    <source>
        <dbReference type="ARBA" id="ARBA00022490"/>
    </source>
</evidence>
<comment type="subunit">
    <text evidence="11">Component of the Dom34-Hbs1 complex, also named Pelota-HBS1L complex, composed of dom34 and hbs1.</text>
</comment>
<dbReference type="PANTHER" id="PTHR23115">
    <property type="entry name" value="TRANSLATION FACTOR"/>
    <property type="match status" value="1"/>
</dbReference>
<keyword evidence="7" id="KW-0648">Protein biosynthesis</keyword>
<feature type="compositionally biased region" description="Basic and acidic residues" evidence="13">
    <location>
        <begin position="291"/>
        <end position="300"/>
    </location>
</feature>
<comment type="similarity">
    <text evidence="2">Belongs to the TRAFAC class translation factor GTPase superfamily. Classic translation factor GTPase family. EF-Tu/EF-1A subfamily.</text>
</comment>
<keyword evidence="6" id="KW-0810">Translation regulation</keyword>
<dbReference type="InterPro" id="IPR009000">
    <property type="entry name" value="Transl_B-barrel_sf"/>
</dbReference>
<dbReference type="InterPro" id="IPR004161">
    <property type="entry name" value="EFTu-like_2"/>
</dbReference>
<evidence type="ECO:0000256" key="4">
    <source>
        <dbReference type="ARBA" id="ARBA00022741"/>
    </source>
</evidence>
<evidence type="ECO:0000256" key="9">
    <source>
        <dbReference type="ARBA" id="ARBA00023134"/>
    </source>
</evidence>
<keyword evidence="14" id="KW-1133">Transmembrane helix</keyword>
<dbReference type="Gene3D" id="2.40.30.10">
    <property type="entry name" value="Translation factors"/>
    <property type="match status" value="2"/>
</dbReference>
<dbReference type="InterPro" id="IPR005225">
    <property type="entry name" value="Small_GTP-bd"/>
</dbReference>
<keyword evidence="5" id="KW-0378">Hydrolase</keyword>
<keyword evidence="8" id="KW-0496">Mitochondrion</keyword>
<dbReference type="SUPFAM" id="SSF50447">
    <property type="entry name" value="Translation proteins"/>
    <property type="match status" value="1"/>
</dbReference>